<dbReference type="SUPFAM" id="SSF55961">
    <property type="entry name" value="Bet v1-like"/>
    <property type="match status" value="1"/>
</dbReference>
<feature type="domain" description="Activator of Hsp90 ATPase homologue 1/2-like C-terminal" evidence="2">
    <location>
        <begin position="14"/>
        <end position="141"/>
    </location>
</feature>
<comment type="caution">
    <text evidence="3">The sequence shown here is derived from an EMBL/GenBank/DDBJ whole genome shotgun (WGS) entry which is preliminary data.</text>
</comment>
<dbReference type="InterPro" id="IPR023393">
    <property type="entry name" value="START-like_dom_sf"/>
</dbReference>
<dbReference type="Gene3D" id="3.30.530.20">
    <property type="match status" value="1"/>
</dbReference>
<dbReference type="AlphaFoldDB" id="A0A927GF16"/>
<evidence type="ECO:0000313" key="3">
    <source>
        <dbReference type="EMBL" id="MBD2755379.1"/>
    </source>
</evidence>
<dbReference type="Pfam" id="PF08327">
    <property type="entry name" value="AHSA1"/>
    <property type="match status" value="1"/>
</dbReference>
<proteinExistence type="inferred from homology"/>
<organism evidence="3 4">
    <name type="scientific">Spirosoma validum</name>
    <dbReference type="NCBI Taxonomy" id="2771355"/>
    <lineage>
        <taxon>Bacteria</taxon>
        <taxon>Pseudomonadati</taxon>
        <taxon>Bacteroidota</taxon>
        <taxon>Cytophagia</taxon>
        <taxon>Cytophagales</taxon>
        <taxon>Cytophagaceae</taxon>
        <taxon>Spirosoma</taxon>
    </lineage>
</organism>
<dbReference type="CDD" id="cd07814">
    <property type="entry name" value="SRPBCC_CalC_Aha1-like"/>
    <property type="match status" value="1"/>
</dbReference>
<gene>
    <name evidence="3" type="ORF">IC230_20930</name>
</gene>
<dbReference type="InterPro" id="IPR013538">
    <property type="entry name" value="ASHA1/2-like_C"/>
</dbReference>
<evidence type="ECO:0000259" key="2">
    <source>
        <dbReference type="Pfam" id="PF08327"/>
    </source>
</evidence>
<evidence type="ECO:0000256" key="1">
    <source>
        <dbReference type="ARBA" id="ARBA00006817"/>
    </source>
</evidence>
<dbReference type="RefSeq" id="WP_191041003.1">
    <property type="nucleotide sequence ID" value="NZ_JACXAA010000008.1"/>
</dbReference>
<evidence type="ECO:0000313" key="4">
    <source>
        <dbReference type="Proteomes" id="UP000653797"/>
    </source>
</evidence>
<protein>
    <submittedName>
        <fullName evidence="3">SRPBCC domain-containing protein</fullName>
    </submittedName>
</protein>
<name>A0A927GF16_9BACT</name>
<dbReference type="Proteomes" id="UP000653797">
    <property type="component" value="Unassembled WGS sequence"/>
</dbReference>
<sequence length="143" mass="16584">MRRDLIVSQSIDINASPSKVWTVMTDPELIKEYLYGTETVTDWLVGSEIIFQGEYQDQSYRDKGIILESVPEERLSYSYWSGFSGAEDKPENYSIITYTLVRQDDNRTTFTWTQEGFATEEGYNHSRNTTGTLLEQIKEIAER</sequence>
<accession>A0A927GF16</accession>
<reference evidence="3" key="1">
    <citation type="submission" date="2020-09" db="EMBL/GenBank/DDBJ databases">
        <authorList>
            <person name="Kim M.K."/>
        </authorList>
    </citation>
    <scope>NUCLEOTIDE SEQUENCE</scope>
    <source>
        <strain evidence="3">BT704</strain>
    </source>
</reference>
<dbReference type="EMBL" id="JACXAA010000008">
    <property type="protein sequence ID" value="MBD2755379.1"/>
    <property type="molecule type" value="Genomic_DNA"/>
</dbReference>
<comment type="similarity">
    <text evidence="1">Belongs to the AHA1 family.</text>
</comment>
<keyword evidence="4" id="KW-1185">Reference proteome</keyword>